<dbReference type="InterPro" id="IPR047150">
    <property type="entry name" value="SGT"/>
</dbReference>
<feature type="repeat" description="TPR" evidence="3">
    <location>
        <begin position="92"/>
        <end position="125"/>
    </location>
</feature>
<dbReference type="InterPro" id="IPR036034">
    <property type="entry name" value="PDZ_sf"/>
</dbReference>
<dbReference type="Gene3D" id="1.25.40.10">
    <property type="entry name" value="Tetratricopeptide repeat domain"/>
    <property type="match status" value="2"/>
</dbReference>
<feature type="region of interest" description="Disordered" evidence="4">
    <location>
        <begin position="275"/>
        <end position="305"/>
    </location>
</feature>
<accession>A0A7S1V2X2</accession>
<evidence type="ECO:0000313" key="6">
    <source>
        <dbReference type="EMBL" id="CAD9286188.1"/>
    </source>
</evidence>
<dbReference type="SMART" id="SM00028">
    <property type="entry name" value="TPR"/>
    <property type="match status" value="6"/>
</dbReference>
<feature type="compositionally biased region" description="Acidic residues" evidence="4">
    <location>
        <begin position="29"/>
        <end position="44"/>
    </location>
</feature>
<feature type="region of interest" description="Disordered" evidence="4">
    <location>
        <begin position="1"/>
        <end position="73"/>
    </location>
</feature>
<protein>
    <recommendedName>
        <fullName evidence="5">PDZ domain-containing protein</fullName>
    </recommendedName>
</protein>
<keyword evidence="1" id="KW-0677">Repeat</keyword>
<dbReference type="GO" id="GO:0060090">
    <property type="term" value="F:molecular adaptor activity"/>
    <property type="evidence" value="ECO:0007669"/>
    <property type="project" value="TreeGrafter"/>
</dbReference>
<dbReference type="PROSITE" id="PS50106">
    <property type="entry name" value="PDZ"/>
    <property type="match status" value="1"/>
</dbReference>
<dbReference type="GO" id="GO:0072380">
    <property type="term" value="C:TRC complex"/>
    <property type="evidence" value="ECO:0007669"/>
    <property type="project" value="TreeGrafter"/>
</dbReference>
<feature type="compositionally biased region" description="Polar residues" evidence="4">
    <location>
        <begin position="1"/>
        <end position="13"/>
    </location>
</feature>
<evidence type="ECO:0000256" key="1">
    <source>
        <dbReference type="ARBA" id="ARBA00022737"/>
    </source>
</evidence>
<dbReference type="GO" id="GO:0016020">
    <property type="term" value="C:membrane"/>
    <property type="evidence" value="ECO:0007669"/>
    <property type="project" value="TreeGrafter"/>
</dbReference>
<feature type="repeat" description="TPR" evidence="3">
    <location>
        <begin position="163"/>
        <end position="196"/>
    </location>
</feature>
<dbReference type="InterPro" id="IPR019734">
    <property type="entry name" value="TPR_rpt"/>
</dbReference>
<dbReference type="GO" id="GO:0006620">
    <property type="term" value="P:post-translational protein targeting to endoplasmic reticulum membrane"/>
    <property type="evidence" value="ECO:0007669"/>
    <property type="project" value="TreeGrafter"/>
</dbReference>
<gene>
    <name evidence="6" type="ORF">GOCE00092_LOCUS14560</name>
</gene>
<feature type="region of interest" description="Disordered" evidence="4">
    <location>
        <begin position="492"/>
        <end position="511"/>
    </location>
</feature>
<dbReference type="AlphaFoldDB" id="A0A7S1V2X2"/>
<dbReference type="PROSITE" id="PS50005">
    <property type="entry name" value="TPR"/>
    <property type="match status" value="4"/>
</dbReference>
<evidence type="ECO:0000259" key="5">
    <source>
        <dbReference type="PROSITE" id="PS50106"/>
    </source>
</evidence>
<feature type="compositionally biased region" description="Acidic residues" evidence="4">
    <location>
        <begin position="56"/>
        <end position="73"/>
    </location>
</feature>
<feature type="compositionally biased region" description="Low complexity" evidence="4">
    <location>
        <begin position="287"/>
        <end position="305"/>
    </location>
</feature>
<dbReference type="EMBL" id="HBGK01028098">
    <property type="protein sequence ID" value="CAD9286188.1"/>
    <property type="molecule type" value="Transcribed_RNA"/>
</dbReference>
<dbReference type="PANTHER" id="PTHR45831:SF4">
    <property type="match status" value="1"/>
</dbReference>
<name>A0A7S1V2X2_9STRA</name>
<sequence>MSENMPPHQQSGFRRQAPTAIETDGGGGVDDEYNYGVAPEEDAEGVYQDSRYHYDEEADENVPPPPEEDEEQLDGDEALLDLAQLEELHAEAERMKALGNKHMAAQEYTRAYNAYSAALQLSPVGPSSHVFLSNRAAALLSMKQYKAAATDAQRAVALGPTFGKAHARLGQSLYFLKDYEGAVTAYEDSIRFEPDNEVTKTYLEKARTKLAKRREKEARVAARTSGTNNNNQQFDEHVSMAEETASIQPTVANSIATDPNRSAAMVQQVRRTNTRQQAAVAPPKEVQTGQLSQPTTPLTPTTPSASTFGLLDEEDPDFEEALRIQQRAHHYLMTKQYRKAIEEFTAALFLVPDDPNLSPELHLGRAHALNGSRRHESARIDAQLAVKKDPSPEAYSTLAKSEFYLKDFGAAIEAFEECMRLLPDGEELSAFDQAYLRKAEVAFHDEMARAEDDQSIASLRSMRSTKSAKSIVPKLPPPRFVPREEAIVATPNMPKMPKSWPMQTPRTPTGLLVGRERPVTFYSEMLGVKLNRGPDGVVRVLTVAPDTPGSPIVRNGSLTVGDVVREAAGVDLRRPITNIMWGDTVALIKMAPRPITLVLAEELSEEPIEVKVERERNAKIITMSPAALSIAEGEEKEEEEV</sequence>
<dbReference type="InterPro" id="IPR001478">
    <property type="entry name" value="PDZ"/>
</dbReference>
<reference evidence="6" key="1">
    <citation type="submission" date="2021-01" db="EMBL/GenBank/DDBJ databases">
        <authorList>
            <person name="Corre E."/>
            <person name="Pelletier E."/>
            <person name="Niang G."/>
            <person name="Scheremetjew M."/>
            <person name="Finn R."/>
            <person name="Kale V."/>
            <person name="Holt S."/>
            <person name="Cochrane G."/>
            <person name="Meng A."/>
            <person name="Brown T."/>
            <person name="Cohen L."/>
        </authorList>
    </citation>
    <scope>NUCLEOTIDE SEQUENCE</scope>
    <source>
        <strain evidence="6">CCMP 410</strain>
    </source>
</reference>
<evidence type="ECO:0000256" key="4">
    <source>
        <dbReference type="SAM" id="MobiDB-lite"/>
    </source>
</evidence>
<evidence type="ECO:0000256" key="2">
    <source>
        <dbReference type="ARBA" id="ARBA00022803"/>
    </source>
</evidence>
<dbReference type="Pfam" id="PF13181">
    <property type="entry name" value="TPR_8"/>
    <property type="match status" value="2"/>
</dbReference>
<keyword evidence="2 3" id="KW-0802">TPR repeat</keyword>
<feature type="repeat" description="TPR" evidence="3">
    <location>
        <begin position="392"/>
        <end position="425"/>
    </location>
</feature>
<dbReference type="SUPFAM" id="SSF48452">
    <property type="entry name" value="TPR-like"/>
    <property type="match status" value="2"/>
</dbReference>
<dbReference type="PANTHER" id="PTHR45831">
    <property type="entry name" value="LD24721P"/>
    <property type="match status" value="1"/>
</dbReference>
<evidence type="ECO:0000256" key="3">
    <source>
        <dbReference type="PROSITE-ProRule" id="PRU00339"/>
    </source>
</evidence>
<feature type="domain" description="PDZ" evidence="5">
    <location>
        <begin position="526"/>
        <end position="603"/>
    </location>
</feature>
<dbReference type="InterPro" id="IPR011990">
    <property type="entry name" value="TPR-like_helical_dom_sf"/>
</dbReference>
<feature type="repeat" description="TPR" evidence="3">
    <location>
        <begin position="321"/>
        <end position="354"/>
    </location>
</feature>
<proteinExistence type="predicted"/>
<organism evidence="6">
    <name type="scientific">Grammatophora oceanica</name>
    <dbReference type="NCBI Taxonomy" id="210454"/>
    <lineage>
        <taxon>Eukaryota</taxon>
        <taxon>Sar</taxon>
        <taxon>Stramenopiles</taxon>
        <taxon>Ochrophyta</taxon>
        <taxon>Bacillariophyta</taxon>
        <taxon>Fragilariophyceae</taxon>
        <taxon>Fragilariophycidae</taxon>
        <taxon>Rhabdonematales</taxon>
        <taxon>Grammatophoraceae</taxon>
        <taxon>Grammatophora</taxon>
    </lineage>
</organism>
<dbReference type="SUPFAM" id="SSF50156">
    <property type="entry name" value="PDZ domain-like"/>
    <property type="match status" value="1"/>
</dbReference>